<reference evidence="2 3" key="1">
    <citation type="journal article" date="2020" name="ISME J.">
        <title>Uncovering the hidden diversity of litter-decomposition mechanisms in mushroom-forming fungi.</title>
        <authorList>
            <person name="Floudas D."/>
            <person name="Bentzer J."/>
            <person name="Ahren D."/>
            <person name="Johansson T."/>
            <person name="Persson P."/>
            <person name="Tunlid A."/>
        </authorList>
    </citation>
    <scope>NUCLEOTIDE SEQUENCE [LARGE SCALE GENOMIC DNA]</scope>
    <source>
        <strain evidence="2 3">CBS 291.85</strain>
    </source>
</reference>
<evidence type="ECO:0000313" key="2">
    <source>
        <dbReference type="EMBL" id="KAF5337451.1"/>
    </source>
</evidence>
<dbReference type="AlphaFoldDB" id="A0A8H5FHZ0"/>
<protein>
    <submittedName>
        <fullName evidence="2">Uncharacterized protein</fullName>
    </submittedName>
</protein>
<name>A0A8H5FHZ0_9AGAR</name>
<evidence type="ECO:0000313" key="3">
    <source>
        <dbReference type="Proteomes" id="UP000559256"/>
    </source>
</evidence>
<sequence>MLTQRQSLPQVPTVPTPVHPPSPADHLLRMTLLKDDLAILGSTVCYGRHRTRGSEEEKPKAERVGSSSCWNEEMWAIADAWHRFEAY</sequence>
<dbReference type="EMBL" id="JAACJM010000218">
    <property type="protein sequence ID" value="KAF5337451.1"/>
    <property type="molecule type" value="Genomic_DNA"/>
</dbReference>
<proteinExistence type="predicted"/>
<accession>A0A8H5FHZ0</accession>
<organism evidence="2 3">
    <name type="scientific">Tetrapyrgos nigripes</name>
    <dbReference type="NCBI Taxonomy" id="182062"/>
    <lineage>
        <taxon>Eukaryota</taxon>
        <taxon>Fungi</taxon>
        <taxon>Dikarya</taxon>
        <taxon>Basidiomycota</taxon>
        <taxon>Agaricomycotina</taxon>
        <taxon>Agaricomycetes</taxon>
        <taxon>Agaricomycetidae</taxon>
        <taxon>Agaricales</taxon>
        <taxon>Marasmiineae</taxon>
        <taxon>Marasmiaceae</taxon>
        <taxon>Tetrapyrgos</taxon>
    </lineage>
</organism>
<gene>
    <name evidence="2" type="ORF">D9758_018015</name>
</gene>
<feature type="region of interest" description="Disordered" evidence="1">
    <location>
        <begin position="1"/>
        <end position="24"/>
    </location>
</feature>
<comment type="caution">
    <text evidence="2">The sequence shown here is derived from an EMBL/GenBank/DDBJ whole genome shotgun (WGS) entry which is preliminary data.</text>
</comment>
<feature type="compositionally biased region" description="Pro residues" evidence="1">
    <location>
        <begin position="12"/>
        <end position="23"/>
    </location>
</feature>
<dbReference type="Proteomes" id="UP000559256">
    <property type="component" value="Unassembled WGS sequence"/>
</dbReference>
<keyword evidence="3" id="KW-1185">Reference proteome</keyword>
<evidence type="ECO:0000256" key="1">
    <source>
        <dbReference type="SAM" id="MobiDB-lite"/>
    </source>
</evidence>